<keyword evidence="1" id="KW-0732">Signal</keyword>
<evidence type="ECO:0000256" key="1">
    <source>
        <dbReference type="SAM" id="SignalP"/>
    </source>
</evidence>
<dbReference type="EMBL" id="LR743504">
    <property type="protein sequence ID" value="CAA2100714.1"/>
    <property type="molecule type" value="Genomic_DNA"/>
</dbReference>
<feature type="chain" id="PRO_5025656102" description="Large exoprotein involved in heme utilization or adhesion" evidence="1">
    <location>
        <begin position="24"/>
        <end position="128"/>
    </location>
</feature>
<reference evidence="2" key="1">
    <citation type="submission" date="2019-12" db="EMBL/GenBank/DDBJ databases">
        <authorList>
            <person name="Cremers G."/>
        </authorList>
    </citation>
    <scope>NUCLEOTIDE SEQUENCE</scope>
    <source>
        <strain evidence="2">Mbul1</strain>
    </source>
</reference>
<evidence type="ECO:0008006" key="3">
    <source>
        <dbReference type="Google" id="ProtNLM"/>
    </source>
</evidence>
<accession>A0A679INL7</accession>
<evidence type="ECO:0000313" key="2">
    <source>
        <dbReference type="EMBL" id="CAA2100714.1"/>
    </source>
</evidence>
<protein>
    <recommendedName>
        <fullName evidence="3">Large exoprotein involved in heme utilization or adhesion</fullName>
    </recommendedName>
</protein>
<proteinExistence type="predicted"/>
<organism evidence="2">
    <name type="scientific">Methylobacterium bullatum</name>
    <dbReference type="NCBI Taxonomy" id="570505"/>
    <lineage>
        <taxon>Bacteria</taxon>
        <taxon>Pseudomonadati</taxon>
        <taxon>Pseudomonadota</taxon>
        <taxon>Alphaproteobacteria</taxon>
        <taxon>Hyphomicrobiales</taxon>
        <taxon>Methylobacteriaceae</taxon>
        <taxon>Methylobacterium</taxon>
    </lineage>
</organism>
<sequence length="128" mass="13550">MRRFLLAAGSLALLTTSLGTTEAATRKVSVPNRYDGAWSIEVITQDGPCDRAYRYGVRIAKGEASYPGGDFDIRGRVSGNGSVRATIMRGSDGATVVGQLDRGGYGSGTWSSNGAIRCSGRWNAEKRG</sequence>
<name>A0A679INL7_9HYPH</name>
<feature type="signal peptide" evidence="1">
    <location>
        <begin position="1"/>
        <end position="23"/>
    </location>
</feature>
<gene>
    <name evidence="2" type="ORF">MBUL_00810</name>
</gene>
<dbReference type="AlphaFoldDB" id="A0A679INL7"/>